<gene>
    <name evidence="2" type="ORF">K1X13_18540</name>
</gene>
<proteinExistence type="predicted"/>
<feature type="transmembrane region" description="Helical" evidence="1">
    <location>
        <begin position="100"/>
        <end position="118"/>
    </location>
</feature>
<organism evidence="2 3">
    <name type="scientific">Nocardioides jiangsuensis</name>
    <dbReference type="NCBI Taxonomy" id="2866161"/>
    <lineage>
        <taxon>Bacteria</taxon>
        <taxon>Bacillati</taxon>
        <taxon>Actinomycetota</taxon>
        <taxon>Actinomycetes</taxon>
        <taxon>Propionibacteriales</taxon>
        <taxon>Nocardioidaceae</taxon>
        <taxon>Nocardioides</taxon>
    </lineage>
</organism>
<evidence type="ECO:0000256" key="1">
    <source>
        <dbReference type="SAM" id="Phobius"/>
    </source>
</evidence>
<dbReference type="EMBL" id="JAIEZQ010000003">
    <property type="protein sequence ID" value="MBY9076833.1"/>
    <property type="molecule type" value="Genomic_DNA"/>
</dbReference>
<evidence type="ECO:0000313" key="3">
    <source>
        <dbReference type="Proteomes" id="UP000754710"/>
    </source>
</evidence>
<evidence type="ECO:0000313" key="2">
    <source>
        <dbReference type="EMBL" id="MBY9076833.1"/>
    </source>
</evidence>
<feature type="transmembrane region" description="Helical" evidence="1">
    <location>
        <begin position="164"/>
        <end position="182"/>
    </location>
</feature>
<comment type="caution">
    <text evidence="2">The sequence shown here is derived from an EMBL/GenBank/DDBJ whole genome shotgun (WGS) entry which is preliminary data.</text>
</comment>
<feature type="transmembrane region" description="Helical" evidence="1">
    <location>
        <begin position="20"/>
        <end position="38"/>
    </location>
</feature>
<protein>
    <submittedName>
        <fullName evidence="2">TIGR02206 family membrane protein</fullName>
    </submittedName>
</protein>
<feature type="transmembrane region" description="Helical" evidence="1">
    <location>
        <begin position="130"/>
        <end position="152"/>
    </location>
</feature>
<dbReference type="Proteomes" id="UP000754710">
    <property type="component" value="Unassembled WGS sequence"/>
</dbReference>
<keyword evidence="1" id="KW-0472">Membrane</keyword>
<keyword evidence="3" id="KW-1185">Reference proteome</keyword>
<dbReference type="NCBIfam" id="TIGR02206">
    <property type="entry name" value="intg_mem_TP0381"/>
    <property type="match status" value="1"/>
</dbReference>
<accession>A0ABS7RP63</accession>
<sequence length="270" mass="29784">MTTGDSAEQFSPYGTSHQLAIILLVVVAVALVWVGRAYRTSDRADRLGRPLAVAMLASTLPLQILYFTPGYWDLERTLPLQLCDLASLVAAYALWTHRWWAVGLTYFWGLTLTTQAIITPDLVSDFPDPVFLLFWAMHLLVVWAAIYLTWGLGLTPDWRTYRTSMMVTTVWAATVFAFNVVADTNYGYLNAKPGAASILDLFGAWPWYVLAEIMIIAAVWALATWPWVALAAKRESEAVALAAAICDGEAPPARACESGRVTESAQGMDE</sequence>
<reference evidence="2 3" key="1">
    <citation type="submission" date="2021-08" db="EMBL/GenBank/DDBJ databases">
        <title>Nocardioides bacterium WL0053 sp. nov., isolated from the sediment.</title>
        <authorList>
            <person name="Wang L."/>
            <person name="Zhang D."/>
            <person name="Zhang A."/>
        </authorList>
    </citation>
    <scope>NUCLEOTIDE SEQUENCE [LARGE SCALE GENOMIC DNA]</scope>
    <source>
        <strain evidence="2 3">WL0053</strain>
    </source>
</reference>
<dbReference type="InterPro" id="IPR011737">
    <property type="entry name" value="CHP02206_TP0381"/>
</dbReference>
<feature type="transmembrane region" description="Helical" evidence="1">
    <location>
        <begin position="207"/>
        <end position="228"/>
    </location>
</feature>
<feature type="transmembrane region" description="Helical" evidence="1">
    <location>
        <begin position="78"/>
        <end position="95"/>
    </location>
</feature>
<name>A0ABS7RP63_9ACTN</name>
<dbReference type="Pfam" id="PF14808">
    <property type="entry name" value="TMEM164"/>
    <property type="match status" value="1"/>
</dbReference>
<keyword evidence="1" id="KW-0812">Transmembrane</keyword>
<feature type="transmembrane region" description="Helical" evidence="1">
    <location>
        <begin position="50"/>
        <end position="72"/>
    </location>
</feature>
<dbReference type="RefSeq" id="WP_221026613.1">
    <property type="nucleotide sequence ID" value="NZ_JAIEZQ010000003.1"/>
</dbReference>
<keyword evidence="1" id="KW-1133">Transmembrane helix</keyword>